<feature type="transmembrane region" description="Helical" evidence="1">
    <location>
        <begin position="59"/>
        <end position="88"/>
    </location>
</feature>
<protein>
    <submittedName>
        <fullName evidence="2">Na+-transporting methylmalonyl-CoA/oxaloacetate decarboxylase gamma subunit</fullName>
    </submittedName>
</protein>
<evidence type="ECO:0000256" key="1">
    <source>
        <dbReference type="SAM" id="Phobius"/>
    </source>
</evidence>
<evidence type="ECO:0000313" key="3">
    <source>
        <dbReference type="Proteomes" id="UP000741863"/>
    </source>
</evidence>
<gene>
    <name evidence="2" type="ORF">JOD17_001950</name>
</gene>
<comment type="caution">
    <text evidence="2">The sequence shown here is derived from an EMBL/GenBank/DDBJ whole genome shotgun (WGS) entry which is preliminary data.</text>
</comment>
<feature type="transmembrane region" description="Helical" evidence="1">
    <location>
        <begin position="27"/>
        <end position="47"/>
    </location>
</feature>
<proteinExistence type="predicted"/>
<dbReference type="RefSeq" id="WP_204697297.1">
    <property type="nucleotide sequence ID" value="NZ_JAFBEC010000005.1"/>
</dbReference>
<reference evidence="2 3" key="1">
    <citation type="submission" date="2021-01" db="EMBL/GenBank/DDBJ databases">
        <title>Genomic Encyclopedia of Type Strains, Phase IV (KMG-IV): sequencing the most valuable type-strain genomes for metagenomic binning, comparative biology and taxonomic classification.</title>
        <authorList>
            <person name="Goeker M."/>
        </authorList>
    </citation>
    <scope>NUCLEOTIDE SEQUENCE [LARGE SCALE GENOMIC DNA]</scope>
    <source>
        <strain evidence="2 3">DSM 25540</strain>
    </source>
</reference>
<name>A0ABS2PD24_9BACL</name>
<accession>A0ABS2PD24</accession>
<evidence type="ECO:0000313" key="2">
    <source>
        <dbReference type="EMBL" id="MBM7632856.1"/>
    </source>
</evidence>
<organism evidence="2 3">
    <name type="scientific">Geomicrobium sediminis</name>
    <dbReference type="NCBI Taxonomy" id="1347788"/>
    <lineage>
        <taxon>Bacteria</taxon>
        <taxon>Bacillati</taxon>
        <taxon>Bacillota</taxon>
        <taxon>Bacilli</taxon>
        <taxon>Bacillales</taxon>
        <taxon>Geomicrobium</taxon>
    </lineage>
</organism>
<keyword evidence="3" id="KW-1185">Reference proteome</keyword>
<keyword evidence="1" id="KW-0472">Membrane</keyword>
<keyword evidence="1" id="KW-0812">Transmembrane</keyword>
<sequence length="278" mass="32495">MRAFNLFLLNLQNELPKHRQMIRIGSYMFFIVLSFLAFIITTINYFNNPLIEDLSANQYYIAPFIVGFLGAAIVLVFGFFFTNVLLLVSSKKIRFFNVEIEFDTSEIAEKKAGQTINYLSKVIESHRYALAKMRAEDRRSHLAILMEVMRSYQTQLRAAYDDHEIEVKVYTESHDFTKGQSLLIADLQYLEGKQKIAYKNRIKRKSTNLMIAETKVEEVVEDDELIIPFEQTVYIVVSRNIEDLFDDLDTNTLKGLIHYAEVVKNEIEMLDIVEYDYE</sequence>
<dbReference type="Proteomes" id="UP000741863">
    <property type="component" value="Unassembled WGS sequence"/>
</dbReference>
<dbReference type="EMBL" id="JAFBEC010000005">
    <property type="protein sequence ID" value="MBM7632856.1"/>
    <property type="molecule type" value="Genomic_DNA"/>
</dbReference>
<keyword evidence="1" id="KW-1133">Transmembrane helix</keyword>